<dbReference type="GO" id="GO:0022857">
    <property type="term" value="F:transmembrane transporter activity"/>
    <property type="evidence" value="ECO:0007669"/>
    <property type="project" value="InterPro"/>
</dbReference>
<evidence type="ECO:0000256" key="5">
    <source>
        <dbReference type="ARBA" id="ARBA00023136"/>
    </source>
</evidence>
<sequence>MSEADDERASGFAGTLARQGIVRPLAWGYVALLLFMVGDGIELGFLAPYLTSQGFDATGVATLISAYGIVVAVAAWLAGALAEAWGPRRVMLIGFAIWVVFEVVFLGLGVAAGNYEIMLVSYAIRGFGYPFFAYGFLVWVTMDTPKALLGRAVGWYWFASTAGLGVVSSYLAGAVIPVLGELATLWLSLAFVAAGGLILVFAVRARASAPTGGALTNLRQVVRGLTVVRSHPKVGIGGVVRIINTLCFYAFPVFLATHMVNDVGFSLPQWQTIWGTMLFANIVGNVAAGYLGDKLGRVNVVAWFGGLGCVVTVLGMYYVPEWLGPNFAAAMAVAILLGLAMAAYVPLSAIVPLLAPAQKAAAVAILNLGAGLSNATGPLLARAFLGPIGVAGMMWLLAAIYGAGIVLTVFLRENDDTREPEPEGREVRDRAA</sequence>
<protein>
    <submittedName>
        <fullName evidence="8">MFS transporter</fullName>
    </submittedName>
</protein>
<proteinExistence type="predicted"/>
<feature type="transmembrane region" description="Helical" evidence="6">
    <location>
        <begin position="272"/>
        <end position="291"/>
    </location>
</feature>
<feature type="transmembrane region" description="Helical" evidence="6">
    <location>
        <begin position="298"/>
        <end position="319"/>
    </location>
</feature>
<dbReference type="GO" id="GO:0005886">
    <property type="term" value="C:plasma membrane"/>
    <property type="evidence" value="ECO:0007669"/>
    <property type="project" value="UniProtKB-SubCell"/>
</dbReference>
<feature type="transmembrane region" description="Helical" evidence="6">
    <location>
        <begin position="59"/>
        <end position="78"/>
    </location>
</feature>
<evidence type="ECO:0000256" key="3">
    <source>
        <dbReference type="ARBA" id="ARBA00022692"/>
    </source>
</evidence>
<feature type="transmembrane region" description="Helical" evidence="6">
    <location>
        <begin position="239"/>
        <end position="260"/>
    </location>
</feature>
<feature type="transmembrane region" description="Helical" evidence="6">
    <location>
        <begin position="119"/>
        <end position="142"/>
    </location>
</feature>
<feature type="transmembrane region" description="Helical" evidence="6">
    <location>
        <begin position="154"/>
        <end position="179"/>
    </location>
</feature>
<dbReference type="PROSITE" id="PS50850">
    <property type="entry name" value="MFS"/>
    <property type="match status" value="1"/>
</dbReference>
<feature type="transmembrane region" description="Helical" evidence="6">
    <location>
        <begin position="185"/>
        <end position="203"/>
    </location>
</feature>
<evidence type="ECO:0000256" key="6">
    <source>
        <dbReference type="SAM" id="Phobius"/>
    </source>
</evidence>
<dbReference type="SUPFAM" id="SSF103473">
    <property type="entry name" value="MFS general substrate transporter"/>
    <property type="match status" value="1"/>
</dbReference>
<dbReference type="Pfam" id="PF07690">
    <property type="entry name" value="MFS_1"/>
    <property type="match status" value="2"/>
</dbReference>
<keyword evidence="9" id="KW-1185">Reference proteome</keyword>
<dbReference type="InterPro" id="IPR011701">
    <property type="entry name" value="MFS"/>
</dbReference>
<feature type="transmembrane region" description="Helical" evidence="6">
    <location>
        <begin position="393"/>
        <end position="411"/>
    </location>
</feature>
<feature type="domain" description="Major facilitator superfamily (MFS) profile" evidence="7">
    <location>
        <begin position="24"/>
        <end position="416"/>
    </location>
</feature>
<accession>A0A934QLE0</accession>
<name>A0A934QLE0_9PSEU</name>
<reference evidence="8" key="1">
    <citation type="submission" date="2020-12" db="EMBL/GenBank/DDBJ databases">
        <title>Prauserella sp. ASG 168, a novel actinomycete isolated from cave rock.</title>
        <authorList>
            <person name="Suriyachadkun C."/>
        </authorList>
    </citation>
    <scope>NUCLEOTIDE SEQUENCE</scope>
    <source>
        <strain evidence="8">ASG 168</strain>
    </source>
</reference>
<dbReference type="PANTHER" id="PTHR23513:SF6">
    <property type="entry name" value="MAJOR FACILITATOR SUPERFAMILY ASSOCIATED DOMAIN-CONTAINING PROTEIN"/>
    <property type="match status" value="1"/>
</dbReference>
<evidence type="ECO:0000256" key="4">
    <source>
        <dbReference type="ARBA" id="ARBA00022989"/>
    </source>
</evidence>
<comment type="caution">
    <text evidence="8">The sequence shown here is derived from an EMBL/GenBank/DDBJ whole genome shotgun (WGS) entry which is preliminary data.</text>
</comment>
<keyword evidence="2" id="KW-1003">Cell membrane</keyword>
<keyword evidence="3 6" id="KW-0812">Transmembrane</keyword>
<keyword evidence="4 6" id="KW-1133">Transmembrane helix</keyword>
<dbReference type="InterPro" id="IPR036259">
    <property type="entry name" value="MFS_trans_sf"/>
</dbReference>
<dbReference type="AlphaFoldDB" id="A0A934QLE0"/>
<comment type="subcellular location">
    <subcellularLocation>
        <location evidence="1">Cell membrane</location>
        <topology evidence="1">Multi-pass membrane protein</topology>
    </subcellularLocation>
</comment>
<evidence type="ECO:0000313" key="8">
    <source>
        <dbReference type="EMBL" id="MBK1782692.1"/>
    </source>
</evidence>
<feature type="transmembrane region" description="Helical" evidence="6">
    <location>
        <begin position="90"/>
        <end position="113"/>
    </location>
</feature>
<evidence type="ECO:0000256" key="1">
    <source>
        <dbReference type="ARBA" id="ARBA00004651"/>
    </source>
</evidence>
<dbReference type="Gene3D" id="1.20.1250.20">
    <property type="entry name" value="MFS general substrate transporter like domains"/>
    <property type="match status" value="2"/>
</dbReference>
<dbReference type="EMBL" id="JAENJH010000001">
    <property type="protein sequence ID" value="MBK1782692.1"/>
    <property type="molecule type" value="Genomic_DNA"/>
</dbReference>
<dbReference type="InterPro" id="IPR020846">
    <property type="entry name" value="MFS_dom"/>
</dbReference>
<feature type="transmembrane region" description="Helical" evidence="6">
    <location>
        <begin position="331"/>
        <end position="354"/>
    </location>
</feature>
<evidence type="ECO:0000259" key="7">
    <source>
        <dbReference type="PROSITE" id="PS50850"/>
    </source>
</evidence>
<dbReference type="InterPro" id="IPR004748">
    <property type="entry name" value="Polyol_permease-like"/>
</dbReference>
<evidence type="ECO:0000256" key="2">
    <source>
        <dbReference type="ARBA" id="ARBA00022475"/>
    </source>
</evidence>
<evidence type="ECO:0000313" key="9">
    <source>
        <dbReference type="Proteomes" id="UP000635245"/>
    </source>
</evidence>
<dbReference type="NCBIfam" id="TIGR00897">
    <property type="entry name" value="2A0118"/>
    <property type="match status" value="1"/>
</dbReference>
<dbReference type="PANTHER" id="PTHR23513">
    <property type="entry name" value="INTEGRAL MEMBRANE EFFLUX PROTEIN-RELATED"/>
    <property type="match status" value="1"/>
</dbReference>
<feature type="transmembrane region" description="Helical" evidence="6">
    <location>
        <begin position="26"/>
        <end position="47"/>
    </location>
</feature>
<dbReference type="RefSeq" id="WP_200313445.1">
    <property type="nucleotide sequence ID" value="NZ_JAENJH010000001.1"/>
</dbReference>
<dbReference type="Proteomes" id="UP000635245">
    <property type="component" value="Unassembled WGS sequence"/>
</dbReference>
<organism evidence="8 9">
    <name type="scientific">Prauserella cavernicola</name>
    <dbReference type="NCBI Taxonomy" id="2800127"/>
    <lineage>
        <taxon>Bacteria</taxon>
        <taxon>Bacillati</taxon>
        <taxon>Actinomycetota</taxon>
        <taxon>Actinomycetes</taxon>
        <taxon>Pseudonocardiales</taxon>
        <taxon>Pseudonocardiaceae</taxon>
        <taxon>Prauserella</taxon>
    </lineage>
</organism>
<gene>
    <name evidence="8" type="ORF">JHE00_00035</name>
</gene>
<feature type="transmembrane region" description="Helical" evidence="6">
    <location>
        <begin position="361"/>
        <end position="381"/>
    </location>
</feature>
<dbReference type="CDD" id="cd17337">
    <property type="entry name" value="MFS_CsbX"/>
    <property type="match status" value="1"/>
</dbReference>
<keyword evidence="5 6" id="KW-0472">Membrane</keyword>